<dbReference type="InterPro" id="IPR044066">
    <property type="entry name" value="TRIAD_supradom"/>
</dbReference>
<dbReference type="Proteomes" id="UP000008068">
    <property type="component" value="Unassembled WGS sequence"/>
</dbReference>
<keyword evidence="16 19" id="KW-0496">Mitochondrion</keyword>
<dbReference type="InParanoid" id="G0ML51"/>
<dbReference type="Pfam" id="PF17978">
    <property type="entry name" value="zf-RING_14"/>
    <property type="match status" value="1"/>
</dbReference>
<dbReference type="STRING" id="135651.G0ML51"/>
<evidence type="ECO:0000256" key="7">
    <source>
        <dbReference type="ARBA" id="ARBA00022553"/>
    </source>
</evidence>
<evidence type="ECO:0000256" key="19">
    <source>
        <dbReference type="PIRNR" id="PIRNR037880"/>
    </source>
</evidence>
<dbReference type="GO" id="GO:0009636">
    <property type="term" value="P:response to toxic substance"/>
    <property type="evidence" value="ECO:0007669"/>
    <property type="project" value="EnsemblMetazoa"/>
</dbReference>
<keyword evidence="10" id="KW-0677">Repeat</keyword>
<evidence type="ECO:0000256" key="9">
    <source>
        <dbReference type="ARBA" id="ARBA00022723"/>
    </source>
</evidence>
<dbReference type="GO" id="GO:0031624">
    <property type="term" value="F:ubiquitin conjugating enzyme binding"/>
    <property type="evidence" value="ECO:0007669"/>
    <property type="project" value="EnsemblMetazoa"/>
</dbReference>
<evidence type="ECO:0000256" key="2">
    <source>
        <dbReference type="ARBA" id="ARBA00004173"/>
    </source>
</evidence>
<keyword evidence="14 19" id="KW-0832">Ubl conjugation</keyword>
<dbReference type="OMA" id="CQWDHWF"/>
<evidence type="ECO:0000256" key="8">
    <source>
        <dbReference type="ARBA" id="ARBA00022679"/>
    </source>
</evidence>
<dbReference type="GO" id="GO:0005741">
    <property type="term" value="C:mitochondrial outer membrane"/>
    <property type="evidence" value="ECO:0007669"/>
    <property type="project" value="EnsemblMetazoa"/>
</dbReference>
<dbReference type="GO" id="GO:0000151">
    <property type="term" value="C:ubiquitin ligase complex"/>
    <property type="evidence" value="ECO:0007669"/>
    <property type="project" value="UniProtKB-UniRule"/>
</dbReference>
<dbReference type="GO" id="GO:0009893">
    <property type="term" value="P:positive regulation of metabolic process"/>
    <property type="evidence" value="ECO:0007669"/>
    <property type="project" value="UniProtKB-ARBA"/>
</dbReference>
<dbReference type="OrthoDB" id="1431934at2759"/>
<gene>
    <name evidence="23" type="primary">Cbn-pdr-1</name>
    <name evidence="23" type="ORF">CAEBREN_14408</name>
</gene>
<dbReference type="InterPro" id="IPR013083">
    <property type="entry name" value="Znf_RING/FYVE/PHD"/>
</dbReference>
<dbReference type="Pfam" id="PF22605">
    <property type="entry name" value="IBR_2"/>
    <property type="match status" value="1"/>
</dbReference>
<evidence type="ECO:0000256" key="1">
    <source>
        <dbReference type="ARBA" id="ARBA00001798"/>
    </source>
</evidence>
<keyword evidence="24" id="KW-1185">Reference proteome</keyword>
<dbReference type="GO" id="GO:0006511">
    <property type="term" value="P:ubiquitin-dependent protein catabolic process"/>
    <property type="evidence" value="ECO:0007669"/>
    <property type="project" value="EnsemblMetazoa"/>
</dbReference>
<evidence type="ECO:0000313" key="23">
    <source>
        <dbReference type="EMBL" id="EGT34749.1"/>
    </source>
</evidence>
<dbReference type="SMART" id="SM00647">
    <property type="entry name" value="IBR"/>
    <property type="match status" value="2"/>
</dbReference>
<comment type="function">
    <text evidence="19">Functions within a multiprotein E3 ubiquitin ligase complex, catalyzing the covalent attachment of ubiquitin moieties onto substrate proteins.</text>
</comment>
<protein>
    <recommendedName>
        <fullName evidence="18 19">E3 ubiquitin-protein ligase parkin</fullName>
        <ecNumber evidence="5 19">2.3.2.31</ecNumber>
    </recommendedName>
</protein>
<dbReference type="InterPro" id="IPR002867">
    <property type="entry name" value="IBR_dom"/>
</dbReference>
<dbReference type="PROSITE" id="PS51873">
    <property type="entry name" value="TRIAD"/>
    <property type="match status" value="1"/>
</dbReference>
<evidence type="ECO:0000256" key="13">
    <source>
        <dbReference type="ARBA" id="ARBA00022833"/>
    </source>
</evidence>
<sequence>MSDAVTIILQDRKTGQRRNLSIKVNKEVNIAELAKNVERLTQIPSDELEVVFCGKKLSKSTVMKDLSLTPATQLMFLRSNNNSKLSTKAPIEQRLQTDSSILGSFYVWCKTCDGVKRGKLRVYCQNCSSTSVLVKSEPQNWIDVLKSKRIPVTCEDCCLPDLFAEFKFKCLTCNDLAAALTHVRGNWQLEECCVCDGKEKIVFDLGCNHISCQDCFKDYLLSTLDNFNFINKPPYGFTISCPYPGCNRVVQDVHHFHLMGQSSYSDYQRKATERLIAIDDEGVTCPNVSCGQSFFWEPYDDDGRSQCPDCFYTFCRKCTEKDCVCQSDDDLTRTTIDATTRRCPNCNVATERNGGCSHIHCTSCGLDWCFKCVTEWKEECQWDHWF</sequence>
<comment type="subcellular location">
    <subcellularLocation>
        <location evidence="3">Cytoplasm</location>
        <location evidence="3">Cytosol</location>
    </subcellularLocation>
    <subcellularLocation>
        <location evidence="2 19">Mitochondrion</location>
    </subcellularLocation>
</comment>
<dbReference type="InterPro" id="IPR031127">
    <property type="entry name" value="E3_UB_ligase_RBR"/>
</dbReference>
<comment type="pathway">
    <text evidence="4 19">Protein modification; protein ubiquitination.</text>
</comment>
<evidence type="ECO:0000256" key="15">
    <source>
        <dbReference type="ARBA" id="ARBA00023006"/>
    </source>
</evidence>
<dbReference type="GO" id="GO:0043025">
    <property type="term" value="C:neuronal cell body"/>
    <property type="evidence" value="ECO:0007669"/>
    <property type="project" value="EnsemblMetazoa"/>
</dbReference>
<dbReference type="PIRSF" id="PIRSF037880">
    <property type="entry name" value="Parkin"/>
    <property type="match status" value="1"/>
</dbReference>
<dbReference type="GO" id="GO:0005829">
    <property type="term" value="C:cytosol"/>
    <property type="evidence" value="ECO:0007669"/>
    <property type="project" value="UniProtKB-SubCell"/>
</dbReference>
<comment type="similarity">
    <text evidence="17 19">Belongs to the RBR family. Parkin subfamily.</text>
</comment>
<feature type="domain" description="RING-type" evidence="22">
    <location>
        <begin position="188"/>
        <end position="386"/>
    </location>
</feature>
<keyword evidence="11" id="KW-0863">Zinc-finger</keyword>
<dbReference type="CDD" id="cd17039">
    <property type="entry name" value="Ubl_ubiquitin_like"/>
    <property type="match status" value="1"/>
</dbReference>
<dbReference type="PRINTS" id="PR01475">
    <property type="entry name" value="PARKIN"/>
</dbReference>
<keyword evidence="13 19" id="KW-0862">Zinc</keyword>
<dbReference type="GO" id="GO:0000423">
    <property type="term" value="P:mitophagy"/>
    <property type="evidence" value="ECO:0007669"/>
    <property type="project" value="EnsemblMetazoa"/>
</dbReference>
<evidence type="ECO:0000256" key="3">
    <source>
        <dbReference type="ARBA" id="ARBA00004514"/>
    </source>
</evidence>
<keyword evidence="6" id="KW-0963">Cytoplasm</keyword>
<keyword evidence="15 19" id="KW-0072">Autophagy</keyword>
<dbReference type="Pfam" id="PF17976">
    <property type="entry name" value="zf-RING_12"/>
    <property type="match status" value="1"/>
</dbReference>
<dbReference type="GO" id="GO:0008270">
    <property type="term" value="F:zinc ion binding"/>
    <property type="evidence" value="ECO:0007669"/>
    <property type="project" value="UniProtKB-KW"/>
</dbReference>
<dbReference type="EC" id="2.3.2.31" evidence="5 19"/>
<dbReference type="SUPFAM" id="SSF54236">
    <property type="entry name" value="Ubiquitin-like"/>
    <property type="match status" value="1"/>
</dbReference>
<evidence type="ECO:0000256" key="18">
    <source>
        <dbReference type="ARBA" id="ARBA00029536"/>
    </source>
</evidence>
<dbReference type="GO" id="GO:0030336">
    <property type="term" value="P:negative regulation of cell migration"/>
    <property type="evidence" value="ECO:0007669"/>
    <property type="project" value="EnsemblMetazoa"/>
</dbReference>
<dbReference type="FunCoup" id="G0ML51">
    <property type="interactions" value="1881"/>
</dbReference>
<dbReference type="EMBL" id="GL379799">
    <property type="protein sequence ID" value="EGT34749.1"/>
    <property type="molecule type" value="Genomic_DNA"/>
</dbReference>
<keyword evidence="12 19" id="KW-0833">Ubl conjugation pathway</keyword>
<reference evidence="24" key="1">
    <citation type="submission" date="2011-07" db="EMBL/GenBank/DDBJ databases">
        <authorList>
            <consortium name="Caenorhabditis brenneri Sequencing and Analysis Consortium"/>
            <person name="Wilson R.K."/>
        </authorList>
    </citation>
    <scope>NUCLEOTIDE SEQUENCE [LARGE SCALE GENOMIC DNA]</scope>
    <source>
        <strain evidence="24">PB2801</strain>
    </source>
</reference>
<evidence type="ECO:0000256" key="4">
    <source>
        <dbReference type="ARBA" id="ARBA00004906"/>
    </source>
</evidence>
<dbReference type="Gene3D" id="3.10.20.90">
    <property type="entry name" value="Phosphatidylinositol 3-kinase Catalytic Subunit, Chain A, domain 1"/>
    <property type="match status" value="1"/>
</dbReference>
<dbReference type="InterPro" id="IPR029071">
    <property type="entry name" value="Ubiquitin-like_domsf"/>
</dbReference>
<evidence type="ECO:0000256" key="10">
    <source>
        <dbReference type="ARBA" id="ARBA00022737"/>
    </source>
</evidence>
<organism evidence="24">
    <name type="scientific">Caenorhabditis brenneri</name>
    <name type="common">Nematode worm</name>
    <dbReference type="NCBI Taxonomy" id="135651"/>
    <lineage>
        <taxon>Eukaryota</taxon>
        <taxon>Metazoa</taxon>
        <taxon>Ecdysozoa</taxon>
        <taxon>Nematoda</taxon>
        <taxon>Chromadorea</taxon>
        <taxon>Rhabditida</taxon>
        <taxon>Rhabditina</taxon>
        <taxon>Rhabditomorpha</taxon>
        <taxon>Rhabditoidea</taxon>
        <taxon>Rhabditidae</taxon>
        <taxon>Peloderinae</taxon>
        <taxon>Caenorhabditis</taxon>
    </lineage>
</organism>
<dbReference type="InterPro" id="IPR000626">
    <property type="entry name" value="Ubiquitin-like_dom"/>
</dbReference>
<evidence type="ECO:0000256" key="17">
    <source>
        <dbReference type="ARBA" id="ARBA00029442"/>
    </source>
</evidence>
<dbReference type="GO" id="GO:0051865">
    <property type="term" value="P:protein autoubiquitination"/>
    <property type="evidence" value="ECO:0007669"/>
    <property type="project" value="EnsemblMetazoa"/>
</dbReference>
<evidence type="ECO:0000256" key="12">
    <source>
        <dbReference type="ARBA" id="ARBA00022786"/>
    </source>
</evidence>
<feature type="domain" description="Ubiquitin-like" evidence="21">
    <location>
        <begin position="5"/>
        <end position="83"/>
    </location>
</feature>
<keyword evidence="8" id="KW-0808">Transferase</keyword>
<dbReference type="GO" id="GO:0061630">
    <property type="term" value="F:ubiquitin protein ligase activity"/>
    <property type="evidence" value="ECO:0007669"/>
    <property type="project" value="UniProtKB-EC"/>
</dbReference>
<dbReference type="InterPro" id="IPR041170">
    <property type="entry name" value="Znf-RING_14"/>
</dbReference>
<comment type="subunit">
    <text evidence="19">Forms an E3 ubiquitin ligase complex.</text>
</comment>
<proteinExistence type="inferred from homology"/>
<dbReference type="SUPFAM" id="SSF57850">
    <property type="entry name" value="RING/U-box"/>
    <property type="match status" value="2"/>
</dbReference>
<dbReference type="UniPathway" id="UPA00143"/>
<keyword evidence="9 19" id="KW-0479">Metal-binding</keyword>
<evidence type="ECO:0000256" key="11">
    <source>
        <dbReference type="ARBA" id="ARBA00022771"/>
    </source>
</evidence>
<evidence type="ECO:0000256" key="6">
    <source>
        <dbReference type="ARBA" id="ARBA00022490"/>
    </source>
</evidence>
<accession>G0ML51</accession>
<dbReference type="CDD" id="cd20357">
    <property type="entry name" value="Rcat_RBR_parkin"/>
    <property type="match status" value="1"/>
</dbReference>
<name>G0ML51_CAEBE</name>
<dbReference type="GO" id="GO:0008340">
    <property type="term" value="P:determination of adult lifespan"/>
    <property type="evidence" value="ECO:0007669"/>
    <property type="project" value="EnsemblMetazoa"/>
</dbReference>
<comment type="catalytic activity">
    <reaction evidence="1 19">
        <text>[E2 ubiquitin-conjugating enzyme]-S-ubiquitinyl-L-cysteine + [acceptor protein]-L-lysine = [E2 ubiquitin-conjugating enzyme]-L-cysteine + [acceptor protein]-N(6)-ubiquitinyl-L-lysine.</text>
        <dbReference type="EC" id="2.3.2.31"/>
    </reaction>
</comment>
<dbReference type="InterPro" id="IPR054694">
    <property type="entry name" value="Parkin-like_IBR"/>
</dbReference>
<evidence type="ECO:0000259" key="22">
    <source>
        <dbReference type="PROSITE" id="PS51873"/>
    </source>
</evidence>
<keyword evidence="7" id="KW-0597">Phosphoprotein</keyword>
<evidence type="ECO:0000259" key="21">
    <source>
        <dbReference type="PROSITE" id="PS50053"/>
    </source>
</evidence>
<dbReference type="AlphaFoldDB" id="G0ML51"/>
<evidence type="ECO:0000256" key="14">
    <source>
        <dbReference type="ARBA" id="ARBA00022843"/>
    </source>
</evidence>
<dbReference type="InterPro" id="IPR047536">
    <property type="entry name" value="Rcat_RBR_parkin"/>
</dbReference>
<dbReference type="Gene3D" id="3.30.40.10">
    <property type="entry name" value="Zinc/RING finger domain, C3HC4 (zinc finger)"/>
    <property type="match status" value="1"/>
</dbReference>
<dbReference type="PANTHER" id="PTHR11685">
    <property type="entry name" value="RBR FAMILY RING FINGER AND IBR DOMAIN-CONTAINING"/>
    <property type="match status" value="1"/>
</dbReference>
<evidence type="ECO:0000256" key="5">
    <source>
        <dbReference type="ARBA" id="ARBA00012251"/>
    </source>
</evidence>
<dbReference type="PROSITE" id="PS50053">
    <property type="entry name" value="UBIQUITIN_2"/>
    <property type="match status" value="1"/>
</dbReference>
<evidence type="ECO:0000313" key="24">
    <source>
        <dbReference type="Proteomes" id="UP000008068"/>
    </source>
</evidence>
<dbReference type="GO" id="GO:1901075">
    <property type="term" value="P:negative regulation of engulfment of apoptotic cell"/>
    <property type="evidence" value="ECO:0007669"/>
    <property type="project" value="EnsemblMetazoa"/>
</dbReference>
<evidence type="ECO:0000256" key="16">
    <source>
        <dbReference type="ARBA" id="ARBA00023128"/>
    </source>
</evidence>
<feature type="active site" evidence="20">
    <location>
        <position position="356"/>
    </location>
</feature>
<dbReference type="Gene3D" id="1.20.120.1750">
    <property type="match status" value="1"/>
</dbReference>
<dbReference type="InterPro" id="IPR003977">
    <property type="entry name" value="Parkin"/>
</dbReference>
<dbReference type="HOGENOM" id="CLU_053601_0_0_1"/>
<dbReference type="eggNOG" id="KOG0006">
    <property type="taxonomic scope" value="Eukaryota"/>
</dbReference>
<dbReference type="InterPro" id="IPR041565">
    <property type="entry name" value="Parkin_Znf-RING"/>
</dbReference>
<evidence type="ECO:0000256" key="20">
    <source>
        <dbReference type="PIRSR" id="PIRSR037880-1"/>
    </source>
</evidence>